<dbReference type="EMBL" id="BGZK01000431">
    <property type="protein sequence ID" value="GBP43200.1"/>
    <property type="molecule type" value="Genomic_DNA"/>
</dbReference>
<proteinExistence type="predicted"/>
<evidence type="ECO:0000313" key="2">
    <source>
        <dbReference type="Proteomes" id="UP000299102"/>
    </source>
</evidence>
<reference evidence="1 2" key="1">
    <citation type="journal article" date="2019" name="Commun. Biol.">
        <title>The bagworm genome reveals a unique fibroin gene that provides high tensile strength.</title>
        <authorList>
            <person name="Kono N."/>
            <person name="Nakamura H."/>
            <person name="Ohtoshi R."/>
            <person name="Tomita M."/>
            <person name="Numata K."/>
            <person name="Arakawa K."/>
        </authorList>
    </citation>
    <scope>NUCLEOTIDE SEQUENCE [LARGE SCALE GENOMIC DNA]</scope>
</reference>
<accession>A0A4C1VX75</accession>
<organism evidence="1 2">
    <name type="scientific">Eumeta variegata</name>
    <name type="common">Bagworm moth</name>
    <name type="synonym">Eumeta japonica</name>
    <dbReference type="NCBI Taxonomy" id="151549"/>
    <lineage>
        <taxon>Eukaryota</taxon>
        <taxon>Metazoa</taxon>
        <taxon>Ecdysozoa</taxon>
        <taxon>Arthropoda</taxon>
        <taxon>Hexapoda</taxon>
        <taxon>Insecta</taxon>
        <taxon>Pterygota</taxon>
        <taxon>Neoptera</taxon>
        <taxon>Endopterygota</taxon>
        <taxon>Lepidoptera</taxon>
        <taxon>Glossata</taxon>
        <taxon>Ditrysia</taxon>
        <taxon>Tineoidea</taxon>
        <taxon>Psychidae</taxon>
        <taxon>Oiketicinae</taxon>
        <taxon>Eumeta</taxon>
    </lineage>
</organism>
<gene>
    <name evidence="1" type="ORF">EVAR_26878_1</name>
</gene>
<dbReference type="Proteomes" id="UP000299102">
    <property type="component" value="Unassembled WGS sequence"/>
</dbReference>
<keyword evidence="2" id="KW-1185">Reference proteome</keyword>
<name>A0A4C1VX75_EUMVA</name>
<protein>
    <submittedName>
        <fullName evidence="1">Uncharacterized protein</fullName>
    </submittedName>
</protein>
<dbReference type="AlphaFoldDB" id="A0A4C1VX75"/>
<evidence type="ECO:0000313" key="1">
    <source>
        <dbReference type="EMBL" id="GBP43200.1"/>
    </source>
</evidence>
<comment type="caution">
    <text evidence="1">The sequence shown here is derived from an EMBL/GenBank/DDBJ whole genome shotgun (WGS) entry which is preliminary data.</text>
</comment>
<sequence>MIEASKDDYGARRLSLNSSRRSGGAVHLIFNFGPRIITCNFPFSFSHTHRGPAAAHKLQGADARGPDRGRRDVAKGRVRQNGTIMCRLPYTRTGHVWRDLMFFFSTARPNDDVNVEKISSPSHSRTAGRRLLTTVSGHFDRGQNQLPKIRYDSSITLTPCELN</sequence>